<proteinExistence type="predicted"/>
<dbReference type="InterPro" id="IPR001375">
    <property type="entry name" value="Peptidase_S9_cat"/>
</dbReference>
<evidence type="ECO:0000313" key="5">
    <source>
        <dbReference type="EMBL" id="MFN2976751.1"/>
    </source>
</evidence>
<reference evidence="5 6" key="1">
    <citation type="submission" date="2024-12" db="EMBL/GenBank/DDBJ databases">
        <authorList>
            <person name="Lee Y."/>
        </authorList>
    </citation>
    <scope>NUCLEOTIDE SEQUENCE [LARGE SCALE GENOMIC DNA]</scope>
    <source>
        <strain evidence="5 6">03SUJ4</strain>
    </source>
</reference>
<comment type="caution">
    <text evidence="5">The sequence shown here is derived from an EMBL/GenBank/DDBJ whole genome shotgun (WGS) entry which is preliminary data.</text>
</comment>
<keyword evidence="2" id="KW-0645">Protease</keyword>
<dbReference type="SUPFAM" id="SSF82171">
    <property type="entry name" value="DPP6 N-terminal domain-like"/>
    <property type="match status" value="1"/>
</dbReference>
<name>A0ABW9KP91_9BACT</name>
<keyword evidence="1" id="KW-0378">Hydrolase</keyword>
<dbReference type="InterPro" id="IPR029058">
    <property type="entry name" value="AB_hydrolase_fold"/>
</dbReference>
<dbReference type="EMBL" id="JBJYXY010000001">
    <property type="protein sequence ID" value="MFN2976751.1"/>
    <property type="molecule type" value="Genomic_DNA"/>
</dbReference>
<protein>
    <submittedName>
        <fullName evidence="5">S9 family peptidase</fullName>
    </submittedName>
</protein>
<evidence type="ECO:0000256" key="2">
    <source>
        <dbReference type="ARBA" id="ARBA00022825"/>
    </source>
</evidence>
<dbReference type="InterPro" id="IPR011042">
    <property type="entry name" value="6-blade_b-propeller_TolB-like"/>
</dbReference>
<dbReference type="SUPFAM" id="SSF53474">
    <property type="entry name" value="alpha/beta-Hydrolases"/>
    <property type="match status" value="1"/>
</dbReference>
<dbReference type="Gene3D" id="2.120.10.30">
    <property type="entry name" value="TolB, C-terminal domain"/>
    <property type="match status" value="2"/>
</dbReference>
<gene>
    <name evidence="5" type="ORF">ACK2TP_13335</name>
</gene>
<evidence type="ECO:0000256" key="3">
    <source>
        <dbReference type="SAM" id="SignalP"/>
    </source>
</evidence>
<dbReference type="RefSeq" id="WP_263415188.1">
    <property type="nucleotide sequence ID" value="NZ_BAABBH010000002.1"/>
</dbReference>
<dbReference type="PANTHER" id="PTHR42776">
    <property type="entry name" value="SERINE PEPTIDASE S9 FAMILY MEMBER"/>
    <property type="match status" value="1"/>
</dbReference>
<evidence type="ECO:0000259" key="4">
    <source>
        <dbReference type="Pfam" id="PF00326"/>
    </source>
</evidence>
<feature type="domain" description="Peptidase S9 prolyl oligopeptidase catalytic" evidence="4">
    <location>
        <begin position="491"/>
        <end position="691"/>
    </location>
</feature>
<sequence>MSFAPAPRRALFACTALAATTLSLAAQRPQPGTAPDMTLAQPSPRVAAAMQALEGQRNSGLRQPGAVEISPDGKQIAWTLYGGGAAPGGRRGGGGGAIHISAIESPKPEDTAVTAGEGCSSSNPRWSPDGKTLAFTATCADGQPQLWLRDNASGSVKQLTHITGAMTSPAWAPDGSSIGFLYVENATRAAGALAAMKPPAGVIGEDGVEVQWVAAADAKTGAISVLTPKALHAYEFDWAPDAKHIAFTASNPPGENTWWIAQMYTVPVGQPDAAKSILNPQRTIASLSGLQIAVPRYSTNGKDIAFIGGLMSDQGSTGGDIYLMGADGSGLQDLTPGRPSTPVYLAWADPDHIVFSEDVSGKSHLGLLGTNKKELFSGWTEPQSIGSGRASLSFSFSPTARALAFVSGGPDKAPEIYAGDFRGIRPVSHLNDAIKPTAKTVSVEWTNDNFHVQGWLTLPANYDPSKKYPMIVDVHGGPSAEVPPSFGGNSIYTQLGYFLLRPNPRGSFGQGEAFVQANRKDFGYGDLRDILAGVDQVEKQYPVDDNRLGLTGWSYGGFMTMFGVTQTHRFHAAVAGAGISDWLSYYGENSIDQWMVPFFGASVYDDPKVYEKSSAITYIKNVKTPTLVIVGDRDGECPAPQSYEFWHALRAEGVKTQLVIYPAEGHGFVNPVHIRDRNIRTADWFEQYLNGQPGADQRASTR</sequence>
<feature type="signal peptide" evidence="3">
    <location>
        <begin position="1"/>
        <end position="25"/>
    </location>
</feature>
<accession>A0ABW9KP91</accession>
<dbReference type="PANTHER" id="PTHR42776:SF27">
    <property type="entry name" value="DIPEPTIDYL PEPTIDASE FAMILY MEMBER 6"/>
    <property type="match status" value="1"/>
</dbReference>
<keyword evidence="6" id="KW-1185">Reference proteome</keyword>
<dbReference type="InterPro" id="IPR011659">
    <property type="entry name" value="WD40"/>
</dbReference>
<organism evidence="5 6">
    <name type="scientific">Terriglobus aquaticus</name>
    <dbReference type="NCBI Taxonomy" id="940139"/>
    <lineage>
        <taxon>Bacteria</taxon>
        <taxon>Pseudomonadati</taxon>
        <taxon>Acidobacteriota</taxon>
        <taxon>Terriglobia</taxon>
        <taxon>Terriglobales</taxon>
        <taxon>Acidobacteriaceae</taxon>
        <taxon>Terriglobus</taxon>
    </lineage>
</organism>
<dbReference type="Proteomes" id="UP001634747">
    <property type="component" value="Unassembled WGS sequence"/>
</dbReference>
<feature type="chain" id="PRO_5045656772" evidence="3">
    <location>
        <begin position="26"/>
        <end position="702"/>
    </location>
</feature>
<keyword evidence="3" id="KW-0732">Signal</keyword>
<dbReference type="Pfam" id="PF07676">
    <property type="entry name" value="PD40"/>
    <property type="match status" value="3"/>
</dbReference>
<evidence type="ECO:0000256" key="1">
    <source>
        <dbReference type="ARBA" id="ARBA00022801"/>
    </source>
</evidence>
<keyword evidence="2" id="KW-0720">Serine protease</keyword>
<dbReference type="Pfam" id="PF00326">
    <property type="entry name" value="Peptidase_S9"/>
    <property type="match status" value="1"/>
</dbReference>
<dbReference type="Gene3D" id="3.40.50.1820">
    <property type="entry name" value="alpha/beta hydrolase"/>
    <property type="match status" value="1"/>
</dbReference>
<evidence type="ECO:0000313" key="6">
    <source>
        <dbReference type="Proteomes" id="UP001634747"/>
    </source>
</evidence>